<evidence type="ECO:0000313" key="1">
    <source>
        <dbReference type="EMBL" id="WMM95086.1"/>
    </source>
</evidence>
<keyword evidence="2" id="KW-1185">Reference proteome</keyword>
<reference evidence="1 2" key="1">
    <citation type="submission" date="2023-08" db="EMBL/GenBank/DDBJ databases">
        <authorList>
            <person name="Du S."/>
            <person name="Wu Z."/>
            <person name="Wu Y."/>
            <person name="Yang M."/>
            <person name="Shao J."/>
            <person name="Liu H."/>
            <person name="Zhao Y."/>
            <person name="Zhang Z."/>
        </authorList>
    </citation>
    <scope>NUCLEOTIDE SEQUENCE [LARGE SCALE GENOMIC DNA]</scope>
</reference>
<evidence type="ECO:0008006" key="3">
    <source>
        <dbReference type="Google" id="ProtNLM"/>
    </source>
</evidence>
<evidence type="ECO:0000313" key="2">
    <source>
        <dbReference type="Proteomes" id="UP001304187"/>
    </source>
</evidence>
<dbReference type="Proteomes" id="UP001304187">
    <property type="component" value="Segment"/>
</dbReference>
<dbReference type="EMBL" id="OR420737">
    <property type="protein sequence ID" value="WMM95086.1"/>
    <property type="molecule type" value="Genomic_DNA"/>
</dbReference>
<sequence>MIKELKQLVADYMYHRRANKALETLRLHTDNELKDIGLTRGELYRVAHDKCPFCQRFEISVGDGKGL</sequence>
<gene>
    <name evidence="1" type="ORF">CRP171_gp47</name>
</gene>
<accession>A0AAX3ZYA8</accession>
<name>A0AAX3ZYA8_9CAUD</name>
<protein>
    <recommendedName>
        <fullName evidence="3">DUF1127 domain-containing protein</fullName>
    </recommendedName>
</protein>
<organism evidence="1 2">
    <name type="scientific">Roseobacter phage CRP-171</name>
    <dbReference type="NCBI Taxonomy" id="3072846"/>
    <lineage>
        <taxon>Viruses</taxon>
        <taxon>Duplodnaviria</taxon>
        <taxon>Heunggongvirae</taxon>
        <taxon>Uroviricota</taxon>
        <taxon>Caudoviricetes</taxon>
        <taxon>Autographivirales</taxon>
        <taxon>Autographivirales incertae sedis</taxon>
        <taxon>Oceanidvirus</taxon>
        <taxon>Oceanidvirus CRP171</taxon>
    </lineage>
</organism>
<proteinExistence type="predicted"/>